<gene>
    <name evidence="2" type="ORF">PoB_001460200</name>
</gene>
<evidence type="ECO:0000313" key="2">
    <source>
        <dbReference type="EMBL" id="GFN88096.1"/>
    </source>
</evidence>
<feature type="region of interest" description="Disordered" evidence="1">
    <location>
        <begin position="195"/>
        <end position="248"/>
    </location>
</feature>
<feature type="compositionally biased region" description="Basic and acidic residues" evidence="1">
    <location>
        <begin position="212"/>
        <end position="241"/>
    </location>
</feature>
<feature type="compositionally biased region" description="Polar residues" evidence="1">
    <location>
        <begin position="117"/>
        <end position="132"/>
    </location>
</feature>
<feature type="compositionally biased region" description="Polar residues" evidence="1">
    <location>
        <begin position="199"/>
        <end position="210"/>
    </location>
</feature>
<organism evidence="2 3">
    <name type="scientific">Plakobranchus ocellatus</name>
    <dbReference type="NCBI Taxonomy" id="259542"/>
    <lineage>
        <taxon>Eukaryota</taxon>
        <taxon>Metazoa</taxon>
        <taxon>Spiralia</taxon>
        <taxon>Lophotrochozoa</taxon>
        <taxon>Mollusca</taxon>
        <taxon>Gastropoda</taxon>
        <taxon>Heterobranchia</taxon>
        <taxon>Euthyneura</taxon>
        <taxon>Panpulmonata</taxon>
        <taxon>Sacoglossa</taxon>
        <taxon>Placobranchoidea</taxon>
        <taxon>Plakobranchidae</taxon>
        <taxon>Plakobranchus</taxon>
    </lineage>
</organism>
<comment type="caution">
    <text evidence="2">The sequence shown here is derived from an EMBL/GenBank/DDBJ whole genome shotgun (WGS) entry which is preliminary data.</text>
</comment>
<dbReference type="AlphaFoldDB" id="A0AAV3YYQ0"/>
<keyword evidence="3" id="KW-1185">Reference proteome</keyword>
<name>A0AAV3YYQ0_9GAST</name>
<evidence type="ECO:0000256" key="1">
    <source>
        <dbReference type="SAM" id="MobiDB-lite"/>
    </source>
</evidence>
<protein>
    <submittedName>
        <fullName evidence="2">Uncharacterized protein</fullName>
    </submittedName>
</protein>
<reference evidence="2 3" key="1">
    <citation type="journal article" date="2021" name="Elife">
        <title>Chloroplast acquisition without the gene transfer in kleptoplastic sea slugs, Plakobranchus ocellatus.</title>
        <authorList>
            <person name="Maeda T."/>
            <person name="Takahashi S."/>
            <person name="Yoshida T."/>
            <person name="Shimamura S."/>
            <person name="Takaki Y."/>
            <person name="Nagai Y."/>
            <person name="Toyoda A."/>
            <person name="Suzuki Y."/>
            <person name="Arimoto A."/>
            <person name="Ishii H."/>
            <person name="Satoh N."/>
            <person name="Nishiyama T."/>
            <person name="Hasebe M."/>
            <person name="Maruyama T."/>
            <person name="Minagawa J."/>
            <person name="Obokata J."/>
            <person name="Shigenobu S."/>
        </authorList>
    </citation>
    <scope>NUCLEOTIDE SEQUENCE [LARGE SCALE GENOMIC DNA]</scope>
</reference>
<accession>A0AAV3YYQ0</accession>
<feature type="compositionally biased region" description="Basic and acidic residues" evidence="1">
    <location>
        <begin position="133"/>
        <end position="156"/>
    </location>
</feature>
<sequence>MDPIFGLPCVQESRAMDSARTRNQSQDKLLAEKFESLDLAMKTRSGQLLTQKSEVEDFMSRLDTSASRHVLLPAGLSHRERSMYKKMVRCAGLSSMTLAEFDRALGQRIAHTRSRSCSRSAGKTLDTNSPSQDMRRPGKEAQLESFHDRREIRTDEPPVISTDDLELCLPMNRQKHAVRDAWSRIISDDMRHKMELKKTSSTPNASTQSYHRGKEPSRHGRNDREHEDRGLHTSSHYESKWKLTGRKI</sequence>
<proteinExistence type="predicted"/>
<dbReference type="Proteomes" id="UP000735302">
    <property type="component" value="Unassembled WGS sequence"/>
</dbReference>
<evidence type="ECO:0000313" key="3">
    <source>
        <dbReference type="Proteomes" id="UP000735302"/>
    </source>
</evidence>
<feature type="region of interest" description="Disordered" evidence="1">
    <location>
        <begin position="112"/>
        <end position="158"/>
    </location>
</feature>
<dbReference type="EMBL" id="BLXT01001830">
    <property type="protein sequence ID" value="GFN88096.1"/>
    <property type="molecule type" value="Genomic_DNA"/>
</dbReference>